<dbReference type="InterPro" id="IPR036249">
    <property type="entry name" value="Thioredoxin-like_sf"/>
</dbReference>
<dbReference type="Proteomes" id="UP000053558">
    <property type="component" value="Unassembled WGS sequence"/>
</dbReference>
<organism evidence="3 4">
    <name type="scientific">Coniophora puteana (strain RWD-64-598)</name>
    <name type="common">Brown rot fungus</name>
    <dbReference type="NCBI Taxonomy" id="741705"/>
    <lineage>
        <taxon>Eukaryota</taxon>
        <taxon>Fungi</taxon>
        <taxon>Dikarya</taxon>
        <taxon>Basidiomycota</taxon>
        <taxon>Agaricomycotina</taxon>
        <taxon>Agaricomycetes</taxon>
        <taxon>Agaricomycetidae</taxon>
        <taxon>Boletales</taxon>
        <taxon>Coniophorineae</taxon>
        <taxon>Coniophoraceae</taxon>
        <taxon>Coniophora</taxon>
    </lineage>
</organism>
<protein>
    <recommendedName>
        <fullName evidence="5">Thioredoxin-like protein</fullName>
    </recommendedName>
</protein>
<dbReference type="GeneID" id="19201151"/>
<dbReference type="Gene3D" id="3.40.30.10">
    <property type="entry name" value="Glutaredoxin"/>
    <property type="match status" value="1"/>
</dbReference>
<comment type="caution">
    <text evidence="3">The sequence shown here is derived from an EMBL/GenBank/DDBJ whole genome shotgun (WGS) entry which is preliminary data.</text>
</comment>
<gene>
    <name evidence="3" type="ORF">CONPUDRAFT_138172</name>
</gene>
<dbReference type="OrthoDB" id="202840at2759"/>
<dbReference type="GO" id="GO:0005737">
    <property type="term" value="C:cytoplasm"/>
    <property type="evidence" value="ECO:0007669"/>
    <property type="project" value="TreeGrafter"/>
</dbReference>
<proteinExistence type="predicted"/>
<keyword evidence="4" id="KW-1185">Reference proteome</keyword>
<dbReference type="RefSeq" id="XP_007770616.1">
    <property type="nucleotide sequence ID" value="XM_007772426.1"/>
</dbReference>
<dbReference type="InterPro" id="IPR040079">
    <property type="entry name" value="Glutathione_S-Trfase"/>
</dbReference>
<dbReference type="EMBL" id="JH711581">
    <property type="protein sequence ID" value="EIW78846.1"/>
    <property type="molecule type" value="Genomic_DNA"/>
</dbReference>
<dbReference type="InterPro" id="IPR010987">
    <property type="entry name" value="Glutathione-S-Trfase_C-like"/>
</dbReference>
<dbReference type="AlphaFoldDB" id="A0A5M3MIK7"/>
<feature type="domain" description="GST C-terminal" evidence="2">
    <location>
        <begin position="98"/>
        <end position="232"/>
    </location>
</feature>
<dbReference type="InterPro" id="IPR004045">
    <property type="entry name" value="Glutathione_S-Trfase_N"/>
</dbReference>
<sequence length="235" mass="25678">MPEQLTHYGSSSSIYAHRTAIALLEAKAEYTHYEVDFKNKPDWFVNINPAGKVPAITYGGPKVAPDAPSPESTKLAESAVLLEFIADLYPSSGLMPLDPIQRAKARFIINLVDTVLFPAMLAWMIQGGSAEGVAGALKTLQAHLPEAGRGKYAVNGDFTIADAALAPFYARILMIAERGLHKKGKEYASDILVALARPEFSKVKEYGERLLARPSVYESWDEDKTLAYMTKAIMG</sequence>
<dbReference type="Pfam" id="PF13409">
    <property type="entry name" value="GST_N_2"/>
    <property type="match status" value="1"/>
</dbReference>
<dbReference type="KEGG" id="cput:CONPUDRAFT_138172"/>
<dbReference type="PROSITE" id="PS50404">
    <property type="entry name" value="GST_NTER"/>
    <property type="match status" value="1"/>
</dbReference>
<dbReference type="PROSITE" id="PS50405">
    <property type="entry name" value="GST_CTER"/>
    <property type="match status" value="1"/>
</dbReference>
<dbReference type="InterPro" id="IPR036282">
    <property type="entry name" value="Glutathione-S-Trfase_C_sf"/>
</dbReference>
<evidence type="ECO:0000313" key="3">
    <source>
        <dbReference type="EMBL" id="EIW78846.1"/>
    </source>
</evidence>
<evidence type="ECO:0000313" key="4">
    <source>
        <dbReference type="Proteomes" id="UP000053558"/>
    </source>
</evidence>
<feature type="domain" description="GST N-terminal" evidence="1">
    <location>
        <begin position="3"/>
        <end position="93"/>
    </location>
</feature>
<dbReference type="SFLD" id="SFLDS00019">
    <property type="entry name" value="Glutathione_Transferase_(cytos"/>
    <property type="match status" value="1"/>
</dbReference>
<evidence type="ECO:0008006" key="5">
    <source>
        <dbReference type="Google" id="ProtNLM"/>
    </source>
</evidence>
<accession>A0A5M3MIK7</accession>
<dbReference type="SFLD" id="SFLDG00358">
    <property type="entry name" value="Main_(cytGST)"/>
    <property type="match status" value="1"/>
</dbReference>
<reference evidence="4" key="1">
    <citation type="journal article" date="2012" name="Science">
        <title>The Paleozoic origin of enzymatic lignin decomposition reconstructed from 31 fungal genomes.</title>
        <authorList>
            <person name="Floudas D."/>
            <person name="Binder M."/>
            <person name="Riley R."/>
            <person name="Barry K."/>
            <person name="Blanchette R.A."/>
            <person name="Henrissat B."/>
            <person name="Martinez A.T."/>
            <person name="Otillar R."/>
            <person name="Spatafora J.W."/>
            <person name="Yadav J.S."/>
            <person name="Aerts A."/>
            <person name="Benoit I."/>
            <person name="Boyd A."/>
            <person name="Carlson A."/>
            <person name="Copeland A."/>
            <person name="Coutinho P.M."/>
            <person name="de Vries R.P."/>
            <person name="Ferreira P."/>
            <person name="Findley K."/>
            <person name="Foster B."/>
            <person name="Gaskell J."/>
            <person name="Glotzer D."/>
            <person name="Gorecki P."/>
            <person name="Heitman J."/>
            <person name="Hesse C."/>
            <person name="Hori C."/>
            <person name="Igarashi K."/>
            <person name="Jurgens J.A."/>
            <person name="Kallen N."/>
            <person name="Kersten P."/>
            <person name="Kohler A."/>
            <person name="Kuees U."/>
            <person name="Kumar T.K.A."/>
            <person name="Kuo A."/>
            <person name="LaButti K."/>
            <person name="Larrondo L.F."/>
            <person name="Lindquist E."/>
            <person name="Ling A."/>
            <person name="Lombard V."/>
            <person name="Lucas S."/>
            <person name="Lundell T."/>
            <person name="Martin R."/>
            <person name="McLaughlin D.J."/>
            <person name="Morgenstern I."/>
            <person name="Morin E."/>
            <person name="Murat C."/>
            <person name="Nagy L.G."/>
            <person name="Nolan M."/>
            <person name="Ohm R.A."/>
            <person name="Patyshakuliyeva A."/>
            <person name="Rokas A."/>
            <person name="Ruiz-Duenas F.J."/>
            <person name="Sabat G."/>
            <person name="Salamov A."/>
            <person name="Samejima M."/>
            <person name="Schmutz J."/>
            <person name="Slot J.C."/>
            <person name="St John F."/>
            <person name="Stenlid J."/>
            <person name="Sun H."/>
            <person name="Sun S."/>
            <person name="Syed K."/>
            <person name="Tsang A."/>
            <person name="Wiebenga A."/>
            <person name="Young D."/>
            <person name="Pisabarro A."/>
            <person name="Eastwood D.C."/>
            <person name="Martin F."/>
            <person name="Cullen D."/>
            <person name="Grigoriev I.V."/>
            <person name="Hibbett D.S."/>
        </authorList>
    </citation>
    <scope>NUCLEOTIDE SEQUENCE [LARGE SCALE GENOMIC DNA]</scope>
    <source>
        <strain evidence="4">RWD-64-598 SS2</strain>
    </source>
</reference>
<name>A0A5M3MIK7_CONPW</name>
<dbReference type="Gene3D" id="1.20.1050.10">
    <property type="match status" value="1"/>
</dbReference>
<dbReference type="SUPFAM" id="SSF52833">
    <property type="entry name" value="Thioredoxin-like"/>
    <property type="match status" value="1"/>
</dbReference>
<dbReference type="InterPro" id="IPR050983">
    <property type="entry name" value="GST_Omega/HSP26"/>
</dbReference>
<dbReference type="OMA" id="ERWMEAS"/>
<evidence type="ECO:0000259" key="1">
    <source>
        <dbReference type="PROSITE" id="PS50404"/>
    </source>
</evidence>
<dbReference type="SUPFAM" id="SSF47616">
    <property type="entry name" value="GST C-terminal domain-like"/>
    <property type="match status" value="1"/>
</dbReference>
<dbReference type="PANTHER" id="PTHR43968">
    <property type="match status" value="1"/>
</dbReference>
<dbReference type="PANTHER" id="PTHR43968:SF6">
    <property type="entry name" value="GLUTATHIONE S-TRANSFERASE OMEGA"/>
    <property type="match status" value="1"/>
</dbReference>
<dbReference type="CDD" id="cd00570">
    <property type="entry name" value="GST_N_family"/>
    <property type="match status" value="1"/>
</dbReference>
<evidence type="ECO:0000259" key="2">
    <source>
        <dbReference type="PROSITE" id="PS50405"/>
    </source>
</evidence>